<keyword evidence="6" id="KW-1185">Reference proteome</keyword>
<evidence type="ECO:0000256" key="1">
    <source>
        <dbReference type="ARBA" id="ARBA00005187"/>
    </source>
</evidence>
<comment type="pathway">
    <text evidence="1">Amino-acid biosynthesis; L-asparagine biosynthesis; L-asparagine from L-aspartate (L-Gln route): step 1/1.</text>
</comment>
<dbReference type="InterPro" id="IPR029055">
    <property type="entry name" value="Ntn_hydrolases_N"/>
</dbReference>
<dbReference type="Gene3D" id="3.40.50.620">
    <property type="entry name" value="HUPs"/>
    <property type="match status" value="1"/>
</dbReference>
<dbReference type="RefSeq" id="WP_377316360.1">
    <property type="nucleotide sequence ID" value="NZ_JBHSNF010000001.1"/>
</dbReference>
<dbReference type="Proteomes" id="UP001596114">
    <property type="component" value="Unassembled WGS sequence"/>
</dbReference>
<evidence type="ECO:0000259" key="4">
    <source>
        <dbReference type="Pfam" id="PF13537"/>
    </source>
</evidence>
<dbReference type="SUPFAM" id="SSF52402">
    <property type="entry name" value="Adenine nucleotide alpha hydrolases-like"/>
    <property type="match status" value="1"/>
</dbReference>
<dbReference type="Gene3D" id="3.60.20.10">
    <property type="entry name" value="Glutamine Phosphoribosylpyrophosphate, subunit 1, domain 1"/>
    <property type="match status" value="1"/>
</dbReference>
<evidence type="ECO:0000256" key="2">
    <source>
        <dbReference type="ARBA" id="ARBA00012737"/>
    </source>
</evidence>
<comment type="caution">
    <text evidence="5">The sequence shown here is derived from an EMBL/GenBank/DDBJ whole genome shotgun (WGS) entry which is preliminary data.</text>
</comment>
<dbReference type="InterPro" id="IPR017932">
    <property type="entry name" value="GATase_2_dom"/>
</dbReference>
<dbReference type="InterPro" id="IPR051786">
    <property type="entry name" value="ASN_synthetase/amidase"/>
</dbReference>
<evidence type="ECO:0000313" key="6">
    <source>
        <dbReference type="Proteomes" id="UP001596114"/>
    </source>
</evidence>
<dbReference type="Pfam" id="PF13537">
    <property type="entry name" value="GATase_7"/>
    <property type="match status" value="1"/>
</dbReference>
<reference evidence="6" key="1">
    <citation type="journal article" date="2019" name="Int. J. Syst. Evol. Microbiol.">
        <title>The Global Catalogue of Microorganisms (GCM) 10K type strain sequencing project: providing services to taxonomists for standard genome sequencing and annotation.</title>
        <authorList>
            <consortium name="The Broad Institute Genomics Platform"/>
            <consortium name="The Broad Institute Genome Sequencing Center for Infectious Disease"/>
            <person name="Wu L."/>
            <person name="Ma J."/>
        </authorList>
    </citation>
    <scope>NUCLEOTIDE SEQUENCE [LARGE SCALE GENOMIC DNA]</scope>
    <source>
        <strain evidence="6">CGMCC 1.16619</strain>
    </source>
</reference>
<dbReference type="EMBL" id="JBHSNF010000001">
    <property type="protein sequence ID" value="MFC5524295.1"/>
    <property type="molecule type" value="Genomic_DNA"/>
</dbReference>
<name>A0ABW0QHM8_9GAMM</name>
<feature type="domain" description="Glutamine amidotransferase type-2" evidence="4">
    <location>
        <begin position="83"/>
        <end position="137"/>
    </location>
</feature>
<evidence type="ECO:0000256" key="3">
    <source>
        <dbReference type="ARBA" id="ARBA00048741"/>
    </source>
</evidence>
<sequence length="571" mass="63901">MNIVPATHRAKKLAIHIGGDAARQVDIMLERQILKGQTASRRDFPAGTLGCLGGALPAQGNACFFTGAPINGPDVREIVDADAAARLFSQYDGAFTGVFLDAERQVLVVATDCLGMQPLYMRHADGELTFVSETKAIRGDPDPAAWGAFISIGHPISERSLMQDLVRVPPASILTYDCARQRLDIRRYWQWPDPSDAWRGYDFLSSLEQDIHACAAFGDSGTLLLSGGFDSRLLLFLLERAGIPIHALIIAHEDEYGDADGRLAEAVATLTDVPFRKAYPPPGFFSSSAYLDYLRASDAGYPSLDLFIAKVASHLPGTAVWDGLVPGFVFMPLHQPEGGFDTYLQQEIRGPYSAIWRAAKVLFKREVVEAMHDGFAEDLRAEVSRLPHDAHGLSRFVIENRSRNRASMNPLKVYANRAEAFTPGLSKDFMAHAATIPFEEKRHSRFYRRLFAQLDKRALGVPFLSGGELMKGEWFSPAYSRERLRNAYYNQRTRHPSLFPGGRRSGVERSAFLGEHLLEENDKWLHPRVHERLKGISPENYLAWKLLFHWKAWQWVHENKLERTLGSLGVP</sequence>
<proteinExistence type="predicted"/>
<protein>
    <recommendedName>
        <fullName evidence="2">asparagine synthase (glutamine-hydrolyzing)</fullName>
        <ecNumber evidence="2">6.3.5.4</ecNumber>
    </recommendedName>
</protein>
<accession>A0ABW0QHM8</accession>
<evidence type="ECO:0000313" key="5">
    <source>
        <dbReference type="EMBL" id="MFC5524295.1"/>
    </source>
</evidence>
<dbReference type="SUPFAM" id="SSF56235">
    <property type="entry name" value="N-terminal nucleophile aminohydrolases (Ntn hydrolases)"/>
    <property type="match status" value="1"/>
</dbReference>
<dbReference type="InterPro" id="IPR014729">
    <property type="entry name" value="Rossmann-like_a/b/a_fold"/>
</dbReference>
<comment type="catalytic activity">
    <reaction evidence="3">
        <text>L-aspartate + L-glutamine + ATP + H2O = L-asparagine + L-glutamate + AMP + diphosphate + H(+)</text>
        <dbReference type="Rhea" id="RHEA:12228"/>
        <dbReference type="ChEBI" id="CHEBI:15377"/>
        <dbReference type="ChEBI" id="CHEBI:15378"/>
        <dbReference type="ChEBI" id="CHEBI:29985"/>
        <dbReference type="ChEBI" id="CHEBI:29991"/>
        <dbReference type="ChEBI" id="CHEBI:30616"/>
        <dbReference type="ChEBI" id="CHEBI:33019"/>
        <dbReference type="ChEBI" id="CHEBI:58048"/>
        <dbReference type="ChEBI" id="CHEBI:58359"/>
        <dbReference type="ChEBI" id="CHEBI:456215"/>
        <dbReference type="EC" id="6.3.5.4"/>
    </reaction>
</comment>
<gene>
    <name evidence="5" type="ORF">ACFPPA_00925</name>
</gene>
<dbReference type="PANTHER" id="PTHR43284">
    <property type="entry name" value="ASPARAGINE SYNTHETASE (GLUTAMINE-HYDROLYZING)"/>
    <property type="match status" value="1"/>
</dbReference>
<organism evidence="5 6">
    <name type="scientific">Rhodanobacter ginsengisoli</name>
    <dbReference type="NCBI Taxonomy" id="418646"/>
    <lineage>
        <taxon>Bacteria</taxon>
        <taxon>Pseudomonadati</taxon>
        <taxon>Pseudomonadota</taxon>
        <taxon>Gammaproteobacteria</taxon>
        <taxon>Lysobacterales</taxon>
        <taxon>Rhodanobacteraceae</taxon>
        <taxon>Rhodanobacter</taxon>
    </lineage>
</organism>
<dbReference type="EC" id="6.3.5.4" evidence="2"/>
<dbReference type="PANTHER" id="PTHR43284:SF1">
    <property type="entry name" value="ASPARAGINE SYNTHETASE"/>
    <property type="match status" value="1"/>
</dbReference>